<gene>
    <name evidence="3" type="ORF">N8I77_000162</name>
</gene>
<dbReference type="InterPro" id="IPR056632">
    <property type="entry name" value="DUF7730"/>
</dbReference>
<dbReference type="EMBL" id="JAUJFL010000001">
    <property type="protein sequence ID" value="KAK2613238.1"/>
    <property type="molecule type" value="Genomic_DNA"/>
</dbReference>
<dbReference type="Proteomes" id="UP001265746">
    <property type="component" value="Unassembled WGS sequence"/>
</dbReference>
<dbReference type="Pfam" id="PF24864">
    <property type="entry name" value="DUF7730"/>
    <property type="match status" value="1"/>
</dbReference>
<feature type="domain" description="DUF7730" evidence="2">
    <location>
        <begin position="132"/>
        <end position="223"/>
    </location>
</feature>
<evidence type="ECO:0000313" key="3">
    <source>
        <dbReference type="EMBL" id="KAK2613238.1"/>
    </source>
</evidence>
<accession>A0AAD9SLN7</accession>
<protein>
    <recommendedName>
        <fullName evidence="2">DUF7730 domain-containing protein</fullName>
    </recommendedName>
</protein>
<dbReference type="PANTHER" id="PTHR38790">
    <property type="entry name" value="2EXR DOMAIN-CONTAINING PROTEIN-RELATED"/>
    <property type="match status" value="1"/>
</dbReference>
<feature type="region of interest" description="Disordered" evidence="1">
    <location>
        <begin position="1"/>
        <end position="24"/>
    </location>
</feature>
<dbReference type="PANTHER" id="PTHR38790:SF4">
    <property type="entry name" value="2EXR DOMAIN-CONTAINING PROTEIN"/>
    <property type="match status" value="1"/>
</dbReference>
<organism evidence="3 4">
    <name type="scientific">Phomopsis amygdali</name>
    <name type="common">Fusicoccum amygdali</name>
    <dbReference type="NCBI Taxonomy" id="1214568"/>
    <lineage>
        <taxon>Eukaryota</taxon>
        <taxon>Fungi</taxon>
        <taxon>Dikarya</taxon>
        <taxon>Ascomycota</taxon>
        <taxon>Pezizomycotina</taxon>
        <taxon>Sordariomycetes</taxon>
        <taxon>Sordariomycetidae</taxon>
        <taxon>Diaporthales</taxon>
        <taxon>Diaporthaceae</taxon>
        <taxon>Diaporthe</taxon>
    </lineage>
</organism>
<sequence length="404" mass="45955">MRDPLPFLPPYCPRTPTPSPSCQGSKSATSLLLDNYGLFGRLPYELRREILIAAFGGRTLHVGLTFDHPLVRRPPAQVAEGEQAANKHCGLGSRLVPDVTQRQAWHWFGCVCHRRTGYSASEIEQREAEMKFSRTIEPCDDECLKGSLCSCELQEATPHSTECFIGIMGWLLACRQAYTDGVDILYGTSTFHFSDLDLLQNLPLLLPHQHLSRIKSVEMLLNFDIDHPNSRFVDGFKSLWDNPTGQDTPLHKLCAMIPKSFTHVQSLYISFQSWLQPSRRGAQDDVISEVESIILGPVEDMLRLLDPRSGKEFNVAIQTGAWRILLNKYNKLYGSRLKVETEDGLMRGRFWKSLDLCDSQKDDDLDKFGYWICGGWNDIEFLGPQDYWLLTNWGDTWTEVGTTF</sequence>
<feature type="compositionally biased region" description="Pro residues" evidence="1">
    <location>
        <begin position="1"/>
        <end position="19"/>
    </location>
</feature>
<evidence type="ECO:0000256" key="1">
    <source>
        <dbReference type="SAM" id="MobiDB-lite"/>
    </source>
</evidence>
<keyword evidence="4" id="KW-1185">Reference proteome</keyword>
<evidence type="ECO:0000259" key="2">
    <source>
        <dbReference type="Pfam" id="PF24864"/>
    </source>
</evidence>
<comment type="caution">
    <text evidence="3">The sequence shown here is derived from an EMBL/GenBank/DDBJ whole genome shotgun (WGS) entry which is preliminary data.</text>
</comment>
<dbReference type="AlphaFoldDB" id="A0AAD9SLN7"/>
<evidence type="ECO:0000313" key="4">
    <source>
        <dbReference type="Proteomes" id="UP001265746"/>
    </source>
</evidence>
<proteinExistence type="predicted"/>
<name>A0AAD9SLN7_PHOAM</name>
<reference evidence="3" key="1">
    <citation type="submission" date="2023-06" db="EMBL/GenBank/DDBJ databases">
        <authorList>
            <person name="Noh H."/>
        </authorList>
    </citation>
    <scope>NUCLEOTIDE SEQUENCE</scope>
    <source>
        <strain evidence="3">DUCC20226</strain>
    </source>
</reference>